<accession>A0ACC3AAH0</accession>
<protein>
    <submittedName>
        <fullName evidence="1">Uncharacterized protein</fullName>
    </submittedName>
</protein>
<proteinExistence type="predicted"/>
<organism evidence="1 2">
    <name type="scientific">Neophaeococcomyces mojaviensis</name>
    <dbReference type="NCBI Taxonomy" id="3383035"/>
    <lineage>
        <taxon>Eukaryota</taxon>
        <taxon>Fungi</taxon>
        <taxon>Dikarya</taxon>
        <taxon>Ascomycota</taxon>
        <taxon>Pezizomycotina</taxon>
        <taxon>Eurotiomycetes</taxon>
        <taxon>Chaetothyriomycetidae</taxon>
        <taxon>Chaetothyriales</taxon>
        <taxon>Chaetothyriales incertae sedis</taxon>
        <taxon>Neophaeococcomyces</taxon>
    </lineage>
</organism>
<evidence type="ECO:0000313" key="1">
    <source>
        <dbReference type="EMBL" id="KAJ9658069.1"/>
    </source>
</evidence>
<keyword evidence="2" id="KW-1185">Reference proteome</keyword>
<dbReference type="EMBL" id="JAPDRQ010000055">
    <property type="protein sequence ID" value="KAJ9658069.1"/>
    <property type="molecule type" value="Genomic_DNA"/>
</dbReference>
<name>A0ACC3AAH0_9EURO</name>
<dbReference type="Proteomes" id="UP001172386">
    <property type="component" value="Unassembled WGS sequence"/>
</dbReference>
<reference evidence="1" key="1">
    <citation type="submission" date="2022-10" db="EMBL/GenBank/DDBJ databases">
        <title>Culturing micro-colonial fungi from biological soil crusts in the Mojave desert and describing Neophaeococcomyces mojavensis, and introducing the new genera and species Taxawa tesnikishii.</title>
        <authorList>
            <person name="Kurbessoian T."/>
            <person name="Stajich J.E."/>
        </authorList>
    </citation>
    <scope>NUCLEOTIDE SEQUENCE</scope>
    <source>
        <strain evidence="1">JES_112</strain>
    </source>
</reference>
<comment type="caution">
    <text evidence="1">The sequence shown here is derived from an EMBL/GenBank/DDBJ whole genome shotgun (WGS) entry which is preliminary data.</text>
</comment>
<evidence type="ECO:0000313" key="2">
    <source>
        <dbReference type="Proteomes" id="UP001172386"/>
    </source>
</evidence>
<gene>
    <name evidence="1" type="ORF">H2198_003907</name>
</gene>
<sequence>MSTTNTLGLSVSPGDLTGPAAFIAWNWFFAYVVLAPRTPKQIYGIDHNNNPRQDVNKYGSEAVRSGKMTQAQLELVQRVEAASANSTEGYILFTASVLFALVAGVPRDTIMSLCTVYSAARVVYGAAYVFIARHPWTLIRSTVWWVANVSCLYLLWTGATVQRM</sequence>